<dbReference type="AlphaFoldDB" id="A0A6U5DIH3"/>
<feature type="region of interest" description="Disordered" evidence="1">
    <location>
        <begin position="20"/>
        <end position="39"/>
    </location>
</feature>
<reference evidence="3" key="1">
    <citation type="submission" date="2021-01" db="EMBL/GenBank/DDBJ databases">
        <authorList>
            <person name="Corre E."/>
            <person name="Pelletier E."/>
            <person name="Niang G."/>
            <person name="Scheremetjew M."/>
            <person name="Finn R."/>
            <person name="Kale V."/>
            <person name="Holt S."/>
            <person name="Cochrane G."/>
            <person name="Meng A."/>
            <person name="Brown T."/>
            <person name="Cohen L."/>
        </authorList>
    </citation>
    <scope>NUCLEOTIDE SEQUENCE</scope>
    <source>
        <strain evidence="3">308</strain>
    </source>
</reference>
<name>A0A6U5DIH3_9STRA</name>
<sequence>MAGPAASENDQAFLKDTKCSANNMNAGNTKKNCDNTPATPPLQSVVKTQKETSFKPGRNLTFQDTAGTQDIAATDLGFHAHPSSTSKQYLSHSRYGSESTYGCVTGTDLESHTRVDYDSLSYASTNRPLSPHFNGSSLPKHNATKNPHNVTVISETYSTESMLQSSVFESMNNSLQSWEICEQYNKRKVLLSNDEIKSKDTKHHDDETVSISELMCCQNATKRYIVLEESLLV</sequence>
<accession>A0A6U5DIH3</accession>
<gene>
    <name evidence="2" type="ORF">CHYS00102_LOCUS1752</name>
    <name evidence="3" type="ORF">CHYS00102_LOCUS1754</name>
</gene>
<evidence type="ECO:0000256" key="1">
    <source>
        <dbReference type="SAM" id="MobiDB-lite"/>
    </source>
</evidence>
<organism evidence="3">
    <name type="scientific">Corethron hystrix</name>
    <dbReference type="NCBI Taxonomy" id="216773"/>
    <lineage>
        <taxon>Eukaryota</taxon>
        <taxon>Sar</taxon>
        <taxon>Stramenopiles</taxon>
        <taxon>Ochrophyta</taxon>
        <taxon>Bacillariophyta</taxon>
        <taxon>Coscinodiscophyceae</taxon>
        <taxon>Corethrophycidae</taxon>
        <taxon>Corethrales</taxon>
        <taxon>Corethraceae</taxon>
        <taxon>Corethron</taxon>
    </lineage>
</organism>
<evidence type="ECO:0000313" key="2">
    <source>
        <dbReference type="EMBL" id="CAD8874577.1"/>
    </source>
</evidence>
<protein>
    <submittedName>
        <fullName evidence="3">Uncharacterized protein</fullName>
    </submittedName>
</protein>
<dbReference type="EMBL" id="HBFR01002638">
    <property type="protein sequence ID" value="CAD8874579.1"/>
    <property type="molecule type" value="Transcribed_RNA"/>
</dbReference>
<dbReference type="EMBL" id="HBFR01002635">
    <property type="protein sequence ID" value="CAD8874577.1"/>
    <property type="molecule type" value="Transcribed_RNA"/>
</dbReference>
<proteinExistence type="predicted"/>
<evidence type="ECO:0000313" key="3">
    <source>
        <dbReference type="EMBL" id="CAD8874579.1"/>
    </source>
</evidence>